<sequence>MSLVSTPMSVGELLDKVTILEIKADKIKDPDKLKNINHELQLMTKTWQETGLISGKTDELKQALKAVNLRLWKIEDDIRIFEKNKNFGDDFIQLARSVYYQNDDRAAIKKQINEITGSELVEEKSYESYE</sequence>
<accession>A0A3B0WVT6</accession>
<name>A0A3B0WVT6_9ZZZZ</name>
<proteinExistence type="predicted"/>
<gene>
    <name evidence="1" type="ORF">MNBD_GAMMA02-944</name>
</gene>
<dbReference type="InterPro" id="IPR046163">
    <property type="entry name" value="DUF6165"/>
</dbReference>
<reference evidence="1" key="1">
    <citation type="submission" date="2018-06" db="EMBL/GenBank/DDBJ databases">
        <authorList>
            <person name="Zhirakovskaya E."/>
        </authorList>
    </citation>
    <scope>NUCLEOTIDE SEQUENCE</scope>
</reference>
<dbReference type="EMBL" id="UOFA01000369">
    <property type="protein sequence ID" value="VAW47794.1"/>
    <property type="molecule type" value="Genomic_DNA"/>
</dbReference>
<dbReference type="AlphaFoldDB" id="A0A3B0WVT6"/>
<protein>
    <submittedName>
        <fullName evidence="1">Uncharacterized protein</fullName>
    </submittedName>
</protein>
<evidence type="ECO:0000313" key="1">
    <source>
        <dbReference type="EMBL" id="VAW47794.1"/>
    </source>
</evidence>
<organism evidence="1">
    <name type="scientific">hydrothermal vent metagenome</name>
    <dbReference type="NCBI Taxonomy" id="652676"/>
    <lineage>
        <taxon>unclassified sequences</taxon>
        <taxon>metagenomes</taxon>
        <taxon>ecological metagenomes</taxon>
    </lineage>
</organism>
<dbReference type="Pfam" id="PF19662">
    <property type="entry name" value="DUF6165"/>
    <property type="match status" value="1"/>
</dbReference>